<evidence type="ECO:0000313" key="2">
    <source>
        <dbReference type="Proteomes" id="UP001267426"/>
    </source>
</evidence>
<name>A0ABU3BQJ7_9BACT</name>
<dbReference type="Proteomes" id="UP001267426">
    <property type="component" value="Unassembled WGS sequence"/>
</dbReference>
<accession>A0ABU3BQJ7</accession>
<gene>
    <name evidence="1" type="ORF">RM540_07290</name>
</gene>
<dbReference type="SUPFAM" id="SSF48613">
    <property type="entry name" value="Heme oxygenase-like"/>
    <property type="match status" value="1"/>
</dbReference>
<reference evidence="1 2" key="1">
    <citation type="submission" date="2023-09" db="EMBL/GenBank/DDBJ databases">
        <authorList>
            <person name="Rey-Velasco X."/>
        </authorList>
    </citation>
    <scope>NUCLEOTIDE SEQUENCE [LARGE SCALE GENOMIC DNA]</scope>
    <source>
        <strain evidence="1 2">F394</strain>
    </source>
</reference>
<evidence type="ECO:0008006" key="3">
    <source>
        <dbReference type="Google" id="ProtNLM"/>
    </source>
</evidence>
<comment type="caution">
    <text evidence="1">The sequence shown here is derived from an EMBL/GenBank/DDBJ whole genome shotgun (WGS) entry which is preliminary data.</text>
</comment>
<protein>
    <recommendedName>
        <fullName evidence="3">Thiaminase II</fullName>
    </recommendedName>
</protein>
<evidence type="ECO:0000313" key="1">
    <source>
        <dbReference type="EMBL" id="MDT0631553.1"/>
    </source>
</evidence>
<organism evidence="1 2">
    <name type="scientific">Rubrivirga litoralis</name>
    <dbReference type="NCBI Taxonomy" id="3075598"/>
    <lineage>
        <taxon>Bacteria</taxon>
        <taxon>Pseudomonadati</taxon>
        <taxon>Rhodothermota</taxon>
        <taxon>Rhodothermia</taxon>
        <taxon>Rhodothermales</taxon>
        <taxon>Rubricoccaceae</taxon>
        <taxon>Rubrivirga</taxon>
    </lineage>
</organism>
<dbReference type="RefSeq" id="WP_311662896.1">
    <property type="nucleotide sequence ID" value="NZ_JAVRHT010000014.1"/>
</dbReference>
<sequence>MRHLLERLQRFADAASPAERDRAVMVFVASARYEWTFWDQAWTQQTWPV</sequence>
<dbReference type="InterPro" id="IPR016084">
    <property type="entry name" value="Haem_Oase-like_multi-hlx"/>
</dbReference>
<dbReference type="EMBL" id="JAVRHT010000014">
    <property type="protein sequence ID" value="MDT0631553.1"/>
    <property type="molecule type" value="Genomic_DNA"/>
</dbReference>
<dbReference type="Gene3D" id="1.20.910.10">
    <property type="entry name" value="Heme oxygenase-like"/>
    <property type="match status" value="1"/>
</dbReference>
<proteinExistence type="predicted"/>
<keyword evidence="2" id="KW-1185">Reference proteome</keyword>